<dbReference type="InterPro" id="IPR003165">
    <property type="entry name" value="Piwi"/>
</dbReference>
<dbReference type="Proteomes" id="UP000186922">
    <property type="component" value="Unassembled WGS sequence"/>
</dbReference>
<evidence type="ECO:0000313" key="2">
    <source>
        <dbReference type="EMBL" id="GAV07787.1"/>
    </source>
</evidence>
<evidence type="ECO:0000313" key="3">
    <source>
        <dbReference type="Proteomes" id="UP000186922"/>
    </source>
</evidence>
<dbReference type="GO" id="GO:0003676">
    <property type="term" value="F:nucleic acid binding"/>
    <property type="evidence" value="ECO:0007669"/>
    <property type="project" value="InterPro"/>
</dbReference>
<reference evidence="2 3" key="1">
    <citation type="journal article" date="2016" name="Nat. Commun.">
        <title>Extremotolerant tardigrade genome and improved radiotolerance of human cultured cells by tardigrade-unique protein.</title>
        <authorList>
            <person name="Hashimoto T."/>
            <person name="Horikawa D.D."/>
            <person name="Saito Y."/>
            <person name="Kuwahara H."/>
            <person name="Kozuka-Hata H."/>
            <person name="Shin-I T."/>
            <person name="Minakuchi Y."/>
            <person name="Ohishi K."/>
            <person name="Motoyama A."/>
            <person name="Aizu T."/>
            <person name="Enomoto A."/>
            <person name="Kondo K."/>
            <person name="Tanaka S."/>
            <person name="Hara Y."/>
            <person name="Koshikawa S."/>
            <person name="Sagara H."/>
            <person name="Miura T."/>
            <person name="Yokobori S."/>
            <person name="Miyagawa K."/>
            <person name="Suzuki Y."/>
            <person name="Kubo T."/>
            <person name="Oyama M."/>
            <person name="Kohara Y."/>
            <person name="Fujiyama A."/>
            <person name="Arakawa K."/>
            <person name="Katayama T."/>
            <person name="Toyoda A."/>
            <person name="Kunieda T."/>
        </authorList>
    </citation>
    <scope>NUCLEOTIDE SEQUENCE [LARGE SCALE GENOMIC DNA]</scope>
    <source>
        <strain evidence="2 3">YOKOZUNA-1</strain>
    </source>
</reference>
<organism evidence="2 3">
    <name type="scientific">Ramazzottius varieornatus</name>
    <name type="common">Water bear</name>
    <name type="synonym">Tardigrade</name>
    <dbReference type="NCBI Taxonomy" id="947166"/>
    <lineage>
        <taxon>Eukaryota</taxon>
        <taxon>Metazoa</taxon>
        <taxon>Ecdysozoa</taxon>
        <taxon>Tardigrada</taxon>
        <taxon>Eutardigrada</taxon>
        <taxon>Parachela</taxon>
        <taxon>Hypsibioidea</taxon>
        <taxon>Ramazzottiidae</taxon>
        <taxon>Ramazzottius</taxon>
    </lineage>
</organism>
<dbReference type="Gene3D" id="3.30.420.10">
    <property type="entry name" value="Ribonuclease H-like superfamily/Ribonuclease H"/>
    <property type="match status" value="1"/>
</dbReference>
<feature type="domain" description="Piwi" evidence="1">
    <location>
        <begin position="14"/>
        <end position="49"/>
    </location>
</feature>
<dbReference type="OrthoDB" id="10252740at2759"/>
<dbReference type="InterPro" id="IPR036397">
    <property type="entry name" value="RNaseH_sf"/>
</dbReference>
<dbReference type="InterPro" id="IPR012337">
    <property type="entry name" value="RNaseH-like_sf"/>
</dbReference>
<evidence type="ECO:0000259" key="1">
    <source>
        <dbReference type="Pfam" id="PF02171"/>
    </source>
</evidence>
<dbReference type="AlphaFoldDB" id="A0A1D1W2N8"/>
<name>A0A1D1W2N8_RAMVA</name>
<proteinExistence type="predicted"/>
<gene>
    <name evidence="2" type="primary">RvY_17588</name>
    <name evidence="2" type="synonym">RvY_17588.1</name>
    <name evidence="2" type="ORF">RvY_17588-1</name>
</gene>
<comment type="caution">
    <text evidence="2">The sequence shown here is derived from an EMBL/GenBank/DDBJ whole genome shotgun (WGS) entry which is preliminary data.</text>
</comment>
<keyword evidence="3" id="KW-1185">Reference proteome</keyword>
<sequence length="135" mass="15085">MGCFSEAAITNRAICYFSEFGWFLCSHFGIQGTSRPAHYNVLYDDSNYTRPTRFSSYHLLLSNLLLRQVQPWCLHPGTCLLCTPCGLSSTTLSGGSRHASLPFRLVPVLLATLDTVWSSPSSTNVPRLLIFHSKR</sequence>
<protein>
    <recommendedName>
        <fullName evidence="1">Piwi domain-containing protein</fullName>
    </recommendedName>
</protein>
<dbReference type="Pfam" id="PF02171">
    <property type="entry name" value="Piwi"/>
    <property type="match status" value="1"/>
</dbReference>
<dbReference type="STRING" id="947166.A0A1D1W2N8"/>
<accession>A0A1D1W2N8</accession>
<dbReference type="SUPFAM" id="SSF53098">
    <property type="entry name" value="Ribonuclease H-like"/>
    <property type="match status" value="1"/>
</dbReference>
<dbReference type="EMBL" id="BDGG01000016">
    <property type="protein sequence ID" value="GAV07787.1"/>
    <property type="molecule type" value="Genomic_DNA"/>
</dbReference>